<proteinExistence type="predicted"/>
<evidence type="ECO:0000313" key="1">
    <source>
        <dbReference type="EMBL" id="KAK7032563.1"/>
    </source>
</evidence>
<evidence type="ECO:0000313" key="2">
    <source>
        <dbReference type="Proteomes" id="UP001383192"/>
    </source>
</evidence>
<reference evidence="1 2" key="1">
    <citation type="submission" date="2024-01" db="EMBL/GenBank/DDBJ databases">
        <title>A draft genome for a cacao thread blight-causing isolate of Paramarasmius palmivorus.</title>
        <authorList>
            <person name="Baruah I.K."/>
            <person name="Bukari Y."/>
            <person name="Amoako-Attah I."/>
            <person name="Meinhardt L.W."/>
            <person name="Bailey B.A."/>
            <person name="Cohen S.P."/>
        </authorList>
    </citation>
    <scope>NUCLEOTIDE SEQUENCE [LARGE SCALE GENOMIC DNA]</scope>
    <source>
        <strain evidence="1 2">GH-12</strain>
    </source>
</reference>
<evidence type="ECO:0008006" key="3">
    <source>
        <dbReference type="Google" id="ProtNLM"/>
    </source>
</evidence>
<dbReference type="EMBL" id="JAYKXP010000063">
    <property type="protein sequence ID" value="KAK7032563.1"/>
    <property type="molecule type" value="Genomic_DNA"/>
</dbReference>
<name>A0AAW0C3N2_9AGAR</name>
<dbReference type="Proteomes" id="UP001383192">
    <property type="component" value="Unassembled WGS sequence"/>
</dbReference>
<comment type="caution">
    <text evidence="1">The sequence shown here is derived from an EMBL/GenBank/DDBJ whole genome shotgun (WGS) entry which is preliminary data.</text>
</comment>
<accession>A0AAW0C3N2</accession>
<gene>
    <name evidence="1" type="ORF">VNI00_012962</name>
</gene>
<organism evidence="1 2">
    <name type="scientific">Paramarasmius palmivorus</name>
    <dbReference type="NCBI Taxonomy" id="297713"/>
    <lineage>
        <taxon>Eukaryota</taxon>
        <taxon>Fungi</taxon>
        <taxon>Dikarya</taxon>
        <taxon>Basidiomycota</taxon>
        <taxon>Agaricomycotina</taxon>
        <taxon>Agaricomycetes</taxon>
        <taxon>Agaricomycetidae</taxon>
        <taxon>Agaricales</taxon>
        <taxon>Marasmiineae</taxon>
        <taxon>Marasmiaceae</taxon>
        <taxon>Paramarasmius</taxon>
    </lineage>
</organism>
<dbReference type="AlphaFoldDB" id="A0AAW0C3N2"/>
<protein>
    <recommendedName>
        <fullName evidence="3">F-box domain-containing protein</fullName>
    </recommendedName>
</protein>
<sequence length="363" mass="41113">MIHLERSGNAPLSIHLTVANTDLVMQAIVGQVVNAPVELRAWCMLIKTLFNHSDRIHRLAFVLGGISGDDPSAAFILSTFRHSFTSLRHLSLSTPQSPHEVLDLSIFPIHSFTLHQPCRSDNFFRWHTLPLSQITELGLLDVTPQVLLMFLPRFPNLMVAKLRICYSHSPHSDLSRATRLLLPHLHTLEIRYIDEWESDDLFLALEILVLPALTHFSLIVKEDSSVCMFVQQRSVYPAMQHLLEHVRVLRMTRVPFDICHIPQLLAKLRSVAELAITQLQVGSIPAAASISTVVLKELSKEGIVPQLRSLTIVVPKEPEDGLLEKMRESRSDVLRSVDIKVQMDDKYRLGMMVVQNMAEEFVP</sequence>
<keyword evidence="2" id="KW-1185">Reference proteome</keyword>